<dbReference type="SUPFAM" id="SSF48371">
    <property type="entry name" value="ARM repeat"/>
    <property type="match status" value="1"/>
</dbReference>
<evidence type="ECO:0000313" key="3">
    <source>
        <dbReference type="EMBL" id="KAJ4454449.1"/>
    </source>
</evidence>
<dbReference type="Gene3D" id="1.25.10.10">
    <property type="entry name" value="Leucine-rich Repeat Variant"/>
    <property type="match status" value="1"/>
</dbReference>
<evidence type="ECO:0000256" key="1">
    <source>
        <dbReference type="ARBA" id="ARBA00022737"/>
    </source>
</evidence>
<dbReference type="PANTHER" id="PTHR19316">
    <property type="entry name" value="PROTEIN FOLDING REGULATOR"/>
    <property type="match status" value="1"/>
</dbReference>
<proteinExistence type="predicted"/>
<dbReference type="Proteomes" id="UP001141327">
    <property type="component" value="Unassembled WGS sequence"/>
</dbReference>
<dbReference type="InterPro" id="IPR011989">
    <property type="entry name" value="ARM-like"/>
</dbReference>
<feature type="domain" description="Nucleotide exchange factor Fes1" evidence="2">
    <location>
        <begin position="4"/>
        <end position="83"/>
    </location>
</feature>
<dbReference type="PANTHER" id="PTHR19316:SF18">
    <property type="entry name" value="HSP70-BINDING PROTEIN 1"/>
    <property type="match status" value="1"/>
</dbReference>
<evidence type="ECO:0000313" key="4">
    <source>
        <dbReference type="Proteomes" id="UP001141327"/>
    </source>
</evidence>
<keyword evidence="1" id="KW-0677">Repeat</keyword>
<accession>A0ABQ8U518</accession>
<dbReference type="EMBL" id="JAPMOS010000156">
    <property type="protein sequence ID" value="KAJ4454449.1"/>
    <property type="molecule type" value="Genomic_DNA"/>
</dbReference>
<comment type="caution">
    <text evidence="3">The sequence shown here is derived from an EMBL/GenBank/DDBJ whole genome shotgun (WGS) entry which is preliminary data.</text>
</comment>
<gene>
    <name evidence="3" type="ORF">PAPYR_10840</name>
</gene>
<dbReference type="InterPro" id="IPR016024">
    <property type="entry name" value="ARM-type_fold"/>
</dbReference>
<dbReference type="InterPro" id="IPR050693">
    <property type="entry name" value="Hsp70_NEF-Inhibitors"/>
</dbReference>
<keyword evidence="4" id="KW-1185">Reference proteome</keyword>
<name>A0ABQ8U518_9EUKA</name>
<sequence length="601" mass="64562">MWSALLQWSLKNQEPLPPDAPVPKPLSKADRKFLEDALGLNEFEQMKVAVQCIQNRFSPFADKLQALENLVDLLESIDNACDLHKIRGSYDVMHALLNGRTPTEPTGFQATCASEDQSPPTEPTVLTPEEHEELRALAARALATTAQNNPDIQDKFAEEGFVAELTEVLKNPAIPQSGRYQALAALSCPPPCLSTLPPAPPFRWVLVLHALLDPPLPPAPPFRGILIFPSHSHVIPSLIPACLDQCVPAGRIFLEHHGFEGVRDAICSDGPVANMGFAPHCSPSSPLRYQCAWDAADERSVRKALFLVLKLLQYERLHLTDKHQERFAPMGGARQRQPGLDEALRSLKGPLASATAGSIPLRGARGAAAPTATTSSVAVAPAALGPPKPTGICMCGRLTRLVWLPCPSCIAPAIGTDVLPALAPLIARLREAEQTNQGRLRRLVAPGGTLAEWDMRPSVAFAHTIEMVRRPCLVYTRVSQSASGNTDTSTSARTHSHACQSPLFRPPRVQLAQLLEECVLHPPLATSPALPPSLAALQQALPLVKQHSALSAVAAGRAEQEHITDAPGLPSQADLAGVEQTRRTIEAAVGRVFAALQPSSS</sequence>
<organism evidence="3 4">
    <name type="scientific">Paratrimastix pyriformis</name>
    <dbReference type="NCBI Taxonomy" id="342808"/>
    <lineage>
        <taxon>Eukaryota</taxon>
        <taxon>Metamonada</taxon>
        <taxon>Preaxostyla</taxon>
        <taxon>Paratrimastigidae</taxon>
        <taxon>Paratrimastix</taxon>
    </lineage>
</organism>
<dbReference type="InterPro" id="IPR013918">
    <property type="entry name" value="Nucleotide_exch_fac_Fes1"/>
</dbReference>
<evidence type="ECO:0000259" key="2">
    <source>
        <dbReference type="Pfam" id="PF08609"/>
    </source>
</evidence>
<dbReference type="Pfam" id="PF08609">
    <property type="entry name" value="Fes1"/>
    <property type="match status" value="1"/>
</dbReference>
<protein>
    <recommendedName>
        <fullName evidence="2">Nucleotide exchange factor Fes1 domain-containing protein</fullName>
    </recommendedName>
</protein>
<reference evidence="3" key="1">
    <citation type="journal article" date="2022" name="bioRxiv">
        <title>Genomics of Preaxostyla Flagellates Illuminates Evolutionary Transitions and the Path Towards Mitochondrial Loss.</title>
        <authorList>
            <person name="Novak L.V.F."/>
            <person name="Treitli S.C."/>
            <person name="Pyrih J."/>
            <person name="Halakuc P."/>
            <person name="Pipaliya S.V."/>
            <person name="Vacek V."/>
            <person name="Brzon O."/>
            <person name="Soukal P."/>
            <person name="Eme L."/>
            <person name="Dacks J.B."/>
            <person name="Karnkowska A."/>
            <person name="Elias M."/>
            <person name="Hampl V."/>
        </authorList>
    </citation>
    <scope>NUCLEOTIDE SEQUENCE</scope>
    <source>
        <strain evidence="3">RCP-MX</strain>
    </source>
</reference>